<dbReference type="FunFam" id="3.40.50.1000:FF:000036">
    <property type="entry name" value="HAD family hydrolase"/>
    <property type="match status" value="1"/>
</dbReference>
<dbReference type="Pfam" id="PF00702">
    <property type="entry name" value="Hydrolase"/>
    <property type="match status" value="1"/>
</dbReference>
<comment type="similarity">
    <text evidence="1">Belongs to the HAD-like hydrolase superfamily. CbbY/CbbZ/Gph/YieH family.</text>
</comment>
<dbReference type="SFLD" id="SFLDG01135">
    <property type="entry name" value="C1.5.6:_HAD__Beta-PGM__Phospha"/>
    <property type="match status" value="1"/>
</dbReference>
<dbReference type="GO" id="GO:0016787">
    <property type="term" value="F:hydrolase activity"/>
    <property type="evidence" value="ECO:0007669"/>
    <property type="project" value="UniProtKB-KW"/>
</dbReference>
<dbReference type="RefSeq" id="WP_130552231.1">
    <property type="nucleotide sequence ID" value="NZ_SHMC01000006.1"/>
</dbReference>
<evidence type="ECO:0000313" key="4">
    <source>
        <dbReference type="EMBL" id="TAA23206.1"/>
    </source>
</evidence>
<evidence type="ECO:0000256" key="2">
    <source>
        <dbReference type="ARBA" id="ARBA00022723"/>
    </source>
</evidence>
<dbReference type="PANTHER" id="PTHR18901">
    <property type="entry name" value="2-DEOXYGLUCOSE-6-PHOSPHATE PHOSPHATASE 2"/>
    <property type="match status" value="1"/>
</dbReference>
<evidence type="ECO:0000256" key="1">
    <source>
        <dbReference type="ARBA" id="ARBA00006171"/>
    </source>
</evidence>
<sequence>MKADVAALPFLPEAVIFDMDGLMLDSERASLRCWSQAAREAGFQIEDDYWLRMVGHSTAACEAILRERLDEGQIEALLARCHVLYHEEVEAGVPLRPGIVALLQWLQQQGIPRGVATSTRRPLAPRKLQSAGLLAYFDAVTAGNDVSRPKPAPDIYLLAAQRLGADPARCLALEDSPAGVTAALAAGMTVIQVPDLVTPDEALRARGHRIVASLTDAQRLLEARLAGA</sequence>
<proteinExistence type="inferred from homology"/>
<dbReference type="InterPro" id="IPR036412">
    <property type="entry name" value="HAD-like_sf"/>
</dbReference>
<name>A0A4Q8L656_9GAMM</name>
<dbReference type="PRINTS" id="PR00413">
    <property type="entry name" value="HADHALOGNASE"/>
</dbReference>
<dbReference type="Gene3D" id="3.40.50.1000">
    <property type="entry name" value="HAD superfamily/HAD-like"/>
    <property type="match status" value="1"/>
</dbReference>
<organism evidence="4 5">
    <name type="scientific">Pseudoxanthomonas winnipegensis</name>
    <dbReference type="NCBI Taxonomy" id="2480810"/>
    <lineage>
        <taxon>Bacteria</taxon>
        <taxon>Pseudomonadati</taxon>
        <taxon>Pseudomonadota</taxon>
        <taxon>Gammaproteobacteria</taxon>
        <taxon>Lysobacterales</taxon>
        <taxon>Lysobacteraceae</taxon>
        <taxon>Pseudoxanthomonas</taxon>
    </lineage>
</organism>
<evidence type="ECO:0000313" key="5">
    <source>
        <dbReference type="Proteomes" id="UP000292627"/>
    </source>
</evidence>
<dbReference type="CDD" id="cd07505">
    <property type="entry name" value="HAD_BPGM-like"/>
    <property type="match status" value="1"/>
</dbReference>
<evidence type="ECO:0000256" key="3">
    <source>
        <dbReference type="ARBA" id="ARBA00022801"/>
    </source>
</evidence>
<keyword evidence="3" id="KW-0378">Hydrolase</keyword>
<gene>
    <name evidence="4" type="ORF">EA660_14770</name>
</gene>
<dbReference type="Gene3D" id="1.10.150.240">
    <property type="entry name" value="Putative phosphatase, domain 2"/>
    <property type="match status" value="1"/>
</dbReference>
<dbReference type="SFLD" id="SFLDS00003">
    <property type="entry name" value="Haloacid_Dehalogenase"/>
    <property type="match status" value="1"/>
</dbReference>
<reference evidence="4 5" key="1">
    <citation type="submission" date="2019-02" db="EMBL/GenBank/DDBJ databases">
        <title>WGS of Pseudoxanthomonas species novum from clinical isolates.</title>
        <authorList>
            <person name="Bernier A.-M."/>
            <person name="Bernard K."/>
            <person name="Vachon A."/>
        </authorList>
    </citation>
    <scope>NUCLEOTIDE SEQUENCE [LARGE SCALE GENOMIC DNA]</scope>
    <source>
        <strain evidence="4 5">NML171200</strain>
    </source>
</reference>
<dbReference type="NCBIfam" id="TIGR01509">
    <property type="entry name" value="HAD-SF-IA-v3"/>
    <property type="match status" value="1"/>
</dbReference>
<protein>
    <submittedName>
        <fullName evidence="4">HAD family phosphatase</fullName>
    </submittedName>
</protein>
<dbReference type="GO" id="GO:0000287">
    <property type="term" value="F:magnesium ion binding"/>
    <property type="evidence" value="ECO:0007669"/>
    <property type="project" value="UniProtKB-ARBA"/>
</dbReference>
<dbReference type="OrthoDB" id="9800058at2"/>
<dbReference type="PANTHER" id="PTHR18901:SF38">
    <property type="entry name" value="PSEUDOURIDINE-5'-PHOSPHATASE"/>
    <property type="match status" value="1"/>
</dbReference>
<keyword evidence="2" id="KW-0479">Metal-binding</keyword>
<dbReference type="InterPro" id="IPR023214">
    <property type="entry name" value="HAD_sf"/>
</dbReference>
<comment type="caution">
    <text evidence="4">The sequence shown here is derived from an EMBL/GenBank/DDBJ whole genome shotgun (WGS) entry which is preliminary data.</text>
</comment>
<dbReference type="Proteomes" id="UP000292627">
    <property type="component" value="Unassembled WGS sequence"/>
</dbReference>
<dbReference type="SFLD" id="SFLDG01129">
    <property type="entry name" value="C1.5:_HAD__Beta-PGM__Phosphata"/>
    <property type="match status" value="1"/>
</dbReference>
<dbReference type="AlphaFoldDB" id="A0A4Q8L656"/>
<accession>A0A4Q8L656</accession>
<dbReference type="InterPro" id="IPR006439">
    <property type="entry name" value="HAD-SF_hydro_IA"/>
</dbReference>
<dbReference type="EMBL" id="SHMC01000006">
    <property type="protein sequence ID" value="TAA23206.1"/>
    <property type="molecule type" value="Genomic_DNA"/>
</dbReference>
<dbReference type="SUPFAM" id="SSF56784">
    <property type="entry name" value="HAD-like"/>
    <property type="match status" value="1"/>
</dbReference>
<dbReference type="InterPro" id="IPR023198">
    <property type="entry name" value="PGP-like_dom2"/>
</dbReference>